<proteinExistence type="predicted"/>
<evidence type="ECO:0000313" key="2">
    <source>
        <dbReference type="EMBL" id="PZC70763.1"/>
    </source>
</evidence>
<sequence length="180" mass="19904">MNAGALDCCRARLPGDTGRTVGVYLRMADGEHVVARDISRRHYITDTAHSRHRDTGAADIPRHSRFSTDRDSWTLPKQIGRSLRRDCGTFCECHYLAELVARGAGRGVRGAGCGLREGGREDRSDRRLRCAPNCTPPADVLHLQKAYCTTKAPRHATSVNSVRKLVVAVSVPLCKKKLRK</sequence>
<feature type="compositionally biased region" description="Basic and acidic residues" evidence="1">
    <location>
        <begin position="53"/>
        <end position="70"/>
    </location>
</feature>
<dbReference type="EMBL" id="KZ150470">
    <property type="protein sequence ID" value="PZC70763.1"/>
    <property type="molecule type" value="Genomic_DNA"/>
</dbReference>
<evidence type="ECO:0000313" key="3">
    <source>
        <dbReference type="Proteomes" id="UP000249218"/>
    </source>
</evidence>
<name>A0A2W1BGH2_HELAM</name>
<evidence type="ECO:0000256" key="1">
    <source>
        <dbReference type="SAM" id="MobiDB-lite"/>
    </source>
</evidence>
<dbReference type="AlphaFoldDB" id="A0A2W1BGH2"/>
<protein>
    <submittedName>
        <fullName evidence="2">Uncharacterized protein</fullName>
    </submittedName>
</protein>
<reference evidence="2 3" key="1">
    <citation type="journal article" date="2017" name="BMC Biol.">
        <title>Genomic innovations, transcriptional plasticity and gene loss underlying the evolution and divergence of two highly polyphagous and invasive Helicoverpa pest species.</title>
        <authorList>
            <person name="Pearce S.L."/>
            <person name="Clarke D.F."/>
            <person name="East P.D."/>
            <person name="Elfekih S."/>
            <person name="Gordon K.H."/>
            <person name="Jermiin L.S."/>
            <person name="McGaughran A."/>
            <person name="Oakeshott J.G."/>
            <person name="Papanikolaou A."/>
            <person name="Perera O.P."/>
            <person name="Rane R.V."/>
            <person name="Richards S."/>
            <person name="Tay W.T."/>
            <person name="Walsh T.K."/>
            <person name="Anderson A."/>
            <person name="Anderson C.J."/>
            <person name="Asgari S."/>
            <person name="Board P.G."/>
            <person name="Bretschneider A."/>
            <person name="Campbell P.M."/>
            <person name="Chertemps T."/>
            <person name="Christeller J.T."/>
            <person name="Coppin C.W."/>
            <person name="Downes S.J."/>
            <person name="Duan G."/>
            <person name="Farnsworth C.A."/>
            <person name="Good R.T."/>
            <person name="Han L.B."/>
            <person name="Han Y.C."/>
            <person name="Hatje K."/>
            <person name="Horne I."/>
            <person name="Huang Y.P."/>
            <person name="Hughes D.S."/>
            <person name="Jacquin-Joly E."/>
            <person name="James W."/>
            <person name="Jhangiani S."/>
            <person name="Kollmar M."/>
            <person name="Kuwar S.S."/>
            <person name="Li S."/>
            <person name="Liu N.Y."/>
            <person name="Maibeche M.T."/>
            <person name="Miller J.R."/>
            <person name="Montagne N."/>
            <person name="Perry T."/>
            <person name="Qu J."/>
            <person name="Song S.V."/>
            <person name="Sutton G.G."/>
            <person name="Vogel H."/>
            <person name="Walenz B.P."/>
            <person name="Xu W."/>
            <person name="Zhang H.J."/>
            <person name="Zou Z."/>
            <person name="Batterham P."/>
            <person name="Edwards O.R."/>
            <person name="Feyereisen R."/>
            <person name="Gibbs R.A."/>
            <person name="Heckel D.G."/>
            <person name="McGrath A."/>
            <person name="Robin C."/>
            <person name="Scherer S.E."/>
            <person name="Worley K.C."/>
            <person name="Wu Y.D."/>
        </authorList>
    </citation>
    <scope>NUCLEOTIDE SEQUENCE [LARGE SCALE GENOMIC DNA]</scope>
    <source>
        <strain evidence="2">Harm_GR_Male_#8</strain>
        <tissue evidence="2">Whole organism</tissue>
    </source>
</reference>
<feature type="region of interest" description="Disordered" evidence="1">
    <location>
        <begin position="50"/>
        <end position="70"/>
    </location>
</feature>
<organism evidence="2 3">
    <name type="scientific">Helicoverpa armigera</name>
    <name type="common">Cotton bollworm</name>
    <name type="synonym">Heliothis armigera</name>
    <dbReference type="NCBI Taxonomy" id="29058"/>
    <lineage>
        <taxon>Eukaryota</taxon>
        <taxon>Metazoa</taxon>
        <taxon>Ecdysozoa</taxon>
        <taxon>Arthropoda</taxon>
        <taxon>Hexapoda</taxon>
        <taxon>Insecta</taxon>
        <taxon>Pterygota</taxon>
        <taxon>Neoptera</taxon>
        <taxon>Endopterygota</taxon>
        <taxon>Lepidoptera</taxon>
        <taxon>Glossata</taxon>
        <taxon>Ditrysia</taxon>
        <taxon>Noctuoidea</taxon>
        <taxon>Noctuidae</taxon>
        <taxon>Heliothinae</taxon>
        <taxon>Helicoverpa</taxon>
    </lineage>
</organism>
<accession>A0A2W1BGH2</accession>
<dbReference type="Proteomes" id="UP000249218">
    <property type="component" value="Unassembled WGS sequence"/>
</dbReference>
<keyword evidence="3" id="KW-1185">Reference proteome</keyword>
<gene>
    <name evidence="2" type="primary">HaOG214938</name>
    <name evidence="2" type="ORF">B5X24_HaOG214938</name>
</gene>